<evidence type="ECO:0000313" key="6">
    <source>
        <dbReference type="EMBL" id="CAH2713611.1"/>
    </source>
</evidence>
<feature type="repeat" description="Cell wall-binding" evidence="2">
    <location>
        <begin position="2014"/>
        <end position="2033"/>
    </location>
</feature>
<proteinExistence type="predicted"/>
<dbReference type="Pfam" id="PF07705">
    <property type="entry name" value="CARDB"/>
    <property type="match status" value="1"/>
</dbReference>
<dbReference type="PROSITE" id="PS51841">
    <property type="entry name" value="LTD"/>
    <property type="match status" value="1"/>
</dbReference>
<accession>A0ABN8KJH0</accession>
<feature type="chain" id="PRO_5046615509" description="LTD domain-containing protein" evidence="4">
    <location>
        <begin position="37"/>
        <end position="2072"/>
    </location>
</feature>
<dbReference type="Gene3D" id="2.40.50.200">
    <property type="entry name" value="Bacterial OB-fold"/>
    <property type="match status" value="1"/>
</dbReference>
<evidence type="ECO:0000259" key="5">
    <source>
        <dbReference type="PROSITE" id="PS51841"/>
    </source>
</evidence>
<evidence type="ECO:0000256" key="3">
    <source>
        <dbReference type="SAM" id="MobiDB-lite"/>
    </source>
</evidence>
<dbReference type="InterPro" id="IPR041498">
    <property type="entry name" value="Big_6"/>
</dbReference>
<protein>
    <recommendedName>
        <fullName evidence="5">LTD domain-containing protein</fullName>
    </recommendedName>
</protein>
<dbReference type="InterPro" id="IPR055458">
    <property type="entry name" value="IFT52_GIFT"/>
</dbReference>
<dbReference type="Gene3D" id="2.20.120.10">
    <property type="entry name" value="Multimodular pneumococcal cell wall endolysin, domain 3"/>
    <property type="match status" value="2"/>
</dbReference>
<dbReference type="InterPro" id="IPR018337">
    <property type="entry name" value="Cell_wall/Cho-bd_repeat"/>
</dbReference>
<dbReference type="Pfam" id="PF00932">
    <property type="entry name" value="LTD"/>
    <property type="match status" value="1"/>
</dbReference>
<gene>
    <name evidence="6" type="ORF">BACCIP111895_00747</name>
</gene>
<dbReference type="RefSeq" id="WP_248733947.1">
    <property type="nucleotide sequence ID" value="NZ_CALBWS010000002.1"/>
</dbReference>
<dbReference type="InterPro" id="IPR036700">
    <property type="entry name" value="BOBF_sf"/>
</dbReference>
<feature type="repeat" description="Cell wall-binding" evidence="2">
    <location>
        <begin position="2034"/>
        <end position="2053"/>
    </location>
</feature>
<evidence type="ECO:0000256" key="2">
    <source>
        <dbReference type="PROSITE-ProRule" id="PRU00591"/>
    </source>
</evidence>
<feature type="repeat" description="Cell wall-binding" evidence="2">
    <location>
        <begin position="1952"/>
        <end position="1971"/>
    </location>
</feature>
<dbReference type="CDD" id="cd04486">
    <property type="entry name" value="YhcR_OBF_like"/>
    <property type="match status" value="1"/>
</dbReference>
<feature type="signal peptide" evidence="4">
    <location>
        <begin position="1"/>
        <end position="36"/>
    </location>
</feature>
<dbReference type="SUPFAM" id="SSF89550">
    <property type="entry name" value="PHP domain-like"/>
    <property type="match status" value="1"/>
</dbReference>
<feature type="repeat" description="Cell wall-binding" evidence="2">
    <location>
        <begin position="1931"/>
        <end position="1950"/>
    </location>
</feature>
<keyword evidence="7" id="KW-1185">Reference proteome</keyword>
<dbReference type="InterPro" id="IPR001322">
    <property type="entry name" value="Lamin_tail_dom"/>
</dbReference>
<dbReference type="Pfam" id="PF17936">
    <property type="entry name" value="Big_6"/>
    <property type="match status" value="1"/>
</dbReference>
<dbReference type="EMBL" id="CALBWS010000002">
    <property type="protein sequence ID" value="CAH2713611.1"/>
    <property type="molecule type" value="Genomic_DNA"/>
</dbReference>
<evidence type="ECO:0000313" key="7">
    <source>
        <dbReference type="Proteomes" id="UP000838308"/>
    </source>
</evidence>
<name>A0ABN8KJH0_9BACI</name>
<dbReference type="InterPro" id="IPR016195">
    <property type="entry name" value="Pol/histidinol_Pase-like"/>
</dbReference>
<dbReference type="SUPFAM" id="SSF52317">
    <property type="entry name" value="Class I glutamine amidotransferase-like"/>
    <property type="match status" value="1"/>
</dbReference>
<feature type="region of interest" description="Disordered" evidence="3">
    <location>
        <begin position="174"/>
        <end position="205"/>
    </location>
</feature>
<evidence type="ECO:0000256" key="4">
    <source>
        <dbReference type="SAM" id="SignalP"/>
    </source>
</evidence>
<feature type="domain" description="LTD" evidence="5">
    <location>
        <begin position="37"/>
        <end position="167"/>
    </location>
</feature>
<dbReference type="Gene3D" id="3.20.20.140">
    <property type="entry name" value="Metal-dependent hydrolases"/>
    <property type="match status" value="1"/>
</dbReference>
<organism evidence="6 7">
    <name type="scientific">Neobacillus rhizosphaerae</name>
    <dbReference type="NCBI Taxonomy" id="2880965"/>
    <lineage>
        <taxon>Bacteria</taxon>
        <taxon>Bacillati</taxon>
        <taxon>Bacillota</taxon>
        <taxon>Bacilli</taxon>
        <taxon>Bacillales</taxon>
        <taxon>Bacillaceae</taxon>
        <taxon>Neobacillus</taxon>
    </lineage>
</organism>
<feature type="repeat" description="Cell wall-binding" evidence="2">
    <location>
        <begin position="1994"/>
        <end position="2013"/>
    </location>
</feature>
<dbReference type="InterPro" id="IPR029062">
    <property type="entry name" value="Class_I_gatase-like"/>
</dbReference>
<dbReference type="PROSITE" id="PS51170">
    <property type="entry name" value="CW"/>
    <property type="match status" value="5"/>
</dbReference>
<dbReference type="Pfam" id="PF23355">
    <property type="entry name" value="IFT52_GIFT"/>
    <property type="match status" value="1"/>
</dbReference>
<keyword evidence="4" id="KW-0732">Signal</keyword>
<comment type="caution">
    <text evidence="6">The sequence shown here is derived from an EMBL/GenBank/DDBJ whole genome shotgun (WGS) entry which is preliminary data.</text>
</comment>
<dbReference type="Pfam" id="PF19127">
    <property type="entry name" value="Choline_bind_3"/>
    <property type="match status" value="1"/>
</dbReference>
<reference evidence="6" key="1">
    <citation type="submission" date="2022-04" db="EMBL/GenBank/DDBJ databases">
        <authorList>
            <person name="Criscuolo A."/>
        </authorList>
    </citation>
    <scope>NUCLEOTIDE SEQUENCE</scope>
    <source>
        <strain evidence="6">CIP111895</strain>
    </source>
</reference>
<evidence type="ECO:0000256" key="1">
    <source>
        <dbReference type="ARBA" id="ARBA00022737"/>
    </source>
</evidence>
<dbReference type="Gene3D" id="2.60.40.10">
    <property type="entry name" value="Immunoglobulins"/>
    <property type="match status" value="2"/>
</dbReference>
<sequence>MNFTNRRFKRMTSMFMTALLLISTFLPSGLIGKAHAEQADHIVISQVYGAGGNANSVYKYDFIELYNPTSSPISLEGWSVQYASKAGTFSTAPSATTNLSGTIPANGYYLIQEAAGAGTQPALPIPADVTGSIAMSGTDAKVALVHGLDAITDKRDSKVVDFVGYGAANEFEGSGSVKISSNDKSGQRRPYANVDPAPGKGNAWDTDDNTADFYVGAVAAPRNTAIAPEKPMVPVTSLQPKGTNIQFTQDSNNIKVIGQADAVEPGSTINIYETASKGAALATGTANSNGSFTISFTADKALPSVYVSAKQDGLDESAAIQINLATASMSVVQSKLSYVVNNGVGTLIGGAGTAAANAIINVYPNDKANASERLVTNEVKAGTSGDFTTTINNAPDTVYVTQMTTSSKGIMLESVPVSVTKADTTVISKLAEVRASDAKGQPVNLNKFFTVEGVVTVDNQILGTQKQNFFIQDDTAGINIFGSIETPFKTVKGDKVRVTGKILFYNGLTELEATSIERISEGNTIPEAKTLTINDLNTFTVAEPLEGSLVTVTGKVSATTATAPNWNVTFVDENNKATLLRVMAPTGIKPDTDLVTGKSYTVTGVLGQYTKNTSATGEYQVFPRDTKDIAPILGITHTALINVYKDANVEFEANADGAETVTVYYRATGTPEYTALPMVKGSEGRYTVTLPAANVPQNGFEYYIEAKAGEKVKSAGTSAAPYAVAVIADTVGPEISGETPQNDTKVESPRPEISALINDPSGVDETTVQMWLDGQELKAPEASISKTQVKYTPGADLALGKHIVKVSAKDVKGNPSEKQWTFEVVPRFTGGHHYRGTTHNHTNISHDGAGNPEDALKAGKAHHYDWFAFSDHSHDIDPEKLGTDTVERKTTSGATVPERSGGSQWQLTKDLAKQYTKSDYVVFPAFEMTSTTWGHSNIFGSNNFIDRNINGKQYQDLSQYYAWVMTYDDIVGQFNHPDMSANAFNNFKPYNKDVDKLFTMLEVGNGSGHYGYANAEGKFFSALDLGWHVAPTYGEDNHEGTWGQVNARTVIVADGLSQASLLHSMRNMRVYMEEDPNFTLDVLANGYYMGSTVDSKTLSFDIKGSDLVAEAHNDSDYKYLPTSYKSDDRIAKVELISNGGKVVDSISPMEKDFTWKPSYTVKGGQQWFVVKVTQMDGERIYSSPIWSKEESVDVKVNDISIDGGVIIGGNPSKLTATVANNGTEVIKNLKVDFYYDEVKPENFIGTNNISSILTKSSASATATWASPIKGDHQIIVVVTSNDGLDLGDVKYMLPVKIKEPLGINVVIDAAHGNENSSGDSGTYKDNLKAFTLLLQKEGYTVTENKVAFTDEVLSNVKVLVLTHARTALTASERDAVSKFVKNGGSLLMAGKSNNSTDPTINNALLTDIGSAIRMGNDGVFDDSKTGNFWSDPKVSPFAVRVRPGLVSNYITDRVSFVDYYSGTSLSGADNQPLTQSGKVTILAKGNETTYQGHILGGYTYDAVSDETGGSAIPLIASEEIGEKGRIVVSGMNIFNDKQMDESFEPKGNDELSLNTINWLANRETKVSKIADIRKLADETDVVVEGTVTTGAGVFFDAFNLQDETGGIMAFQEVPDGSLKAGDKVRVYGHMKTFDNNKELEFTNFSKDVIKIGTGEPLQPKVVPTGEATSATNQGLLVKVKGTVVSKFDENSYVINDGSGNVLVFTDGYIVNQSNVPVPVLKKGDTLEAVGLSGAFSQGERIRVRDTRELKGTEVADTTAPVAPVVNGVTDADVVIKGTTEAGATVVAKVDGKEIGKATADKDGKFEITIAKQAAGVKITVTVADAAGNVSPATEVTVDKTVEVPVIKAGWVFENSNWYFYNEKGTLTKNSWVLTNSKWYYVGTTGAMVTNSWVQTSSKWYFVDGKGVMKTNSWVQTSSKWYFVDGKGVMKTNSWVQTSGKWYFVDGKGVMKTNSWVQTSGKWYFVDDKGVMKTNSWVQTSGKWYFVDGKGFMKTNSWVQSSGKWYFLTANGAMQTGWVKVNNQWYYLASSGVMQTGWIQINKKWYFLYNDGHMAVNTTIGKYKIGKDGAWIQ</sequence>
<dbReference type="InterPro" id="IPR013783">
    <property type="entry name" value="Ig-like_fold"/>
</dbReference>
<dbReference type="SUPFAM" id="SSF69360">
    <property type="entry name" value="Cell wall binding repeat"/>
    <property type="match status" value="1"/>
</dbReference>
<keyword evidence="1" id="KW-0677">Repeat</keyword>
<dbReference type="InterPro" id="IPR011635">
    <property type="entry name" value="CARDB"/>
</dbReference>
<dbReference type="Proteomes" id="UP000838308">
    <property type="component" value="Unassembled WGS sequence"/>
</dbReference>
<dbReference type="Gene3D" id="2.10.270.10">
    <property type="entry name" value="Cholin Binding"/>
    <property type="match status" value="2"/>
</dbReference>
<dbReference type="Pfam" id="PF01473">
    <property type="entry name" value="Choline_bind_1"/>
    <property type="match status" value="8"/>
</dbReference>